<keyword evidence="1" id="KW-0472">Membrane</keyword>
<dbReference type="Proteomes" id="UP000297814">
    <property type="component" value="Unassembled WGS sequence"/>
</dbReference>
<evidence type="ECO:0000256" key="1">
    <source>
        <dbReference type="SAM" id="Phobius"/>
    </source>
</evidence>
<keyword evidence="1" id="KW-1133">Transmembrane helix</keyword>
<reference evidence="2 3" key="1">
    <citation type="submission" date="2017-12" db="EMBL/GenBank/DDBJ databases">
        <title>Comparative genomics of Botrytis spp.</title>
        <authorList>
            <person name="Valero-Jimenez C.A."/>
            <person name="Tapia P."/>
            <person name="Veloso J."/>
            <person name="Silva-Moreno E."/>
            <person name="Staats M."/>
            <person name="Valdes J.H."/>
            <person name="Van Kan J.A.L."/>
        </authorList>
    </citation>
    <scope>NUCLEOTIDE SEQUENCE [LARGE SCALE GENOMIC DNA]</scope>
    <source>
        <strain evidence="2 3">Bh0001</strain>
    </source>
</reference>
<protein>
    <submittedName>
        <fullName evidence="2">Uncharacterized protein</fullName>
    </submittedName>
</protein>
<gene>
    <name evidence="2" type="ORF">BHYA_0040g00190</name>
</gene>
<keyword evidence="3" id="KW-1185">Reference proteome</keyword>
<comment type="caution">
    <text evidence="2">The sequence shown here is derived from an EMBL/GenBank/DDBJ whole genome shotgun (WGS) entry which is preliminary data.</text>
</comment>
<feature type="transmembrane region" description="Helical" evidence="1">
    <location>
        <begin position="54"/>
        <end position="73"/>
    </location>
</feature>
<proteinExistence type="predicted"/>
<organism evidence="2 3">
    <name type="scientific">Botrytis hyacinthi</name>
    <dbReference type="NCBI Taxonomy" id="278943"/>
    <lineage>
        <taxon>Eukaryota</taxon>
        <taxon>Fungi</taxon>
        <taxon>Dikarya</taxon>
        <taxon>Ascomycota</taxon>
        <taxon>Pezizomycotina</taxon>
        <taxon>Leotiomycetes</taxon>
        <taxon>Helotiales</taxon>
        <taxon>Sclerotiniaceae</taxon>
        <taxon>Botrytis</taxon>
    </lineage>
</organism>
<evidence type="ECO:0000313" key="3">
    <source>
        <dbReference type="Proteomes" id="UP000297814"/>
    </source>
</evidence>
<evidence type="ECO:0000313" key="2">
    <source>
        <dbReference type="EMBL" id="TGO40211.1"/>
    </source>
</evidence>
<keyword evidence="1" id="KW-0812">Transmembrane</keyword>
<dbReference type="AlphaFoldDB" id="A0A4Z1GYF4"/>
<name>A0A4Z1GYF4_9HELO</name>
<dbReference type="EMBL" id="PQXK01000040">
    <property type="protein sequence ID" value="TGO40211.1"/>
    <property type="molecule type" value="Genomic_DNA"/>
</dbReference>
<accession>A0A4Z1GYF4</accession>
<sequence length="112" mass="12060">MSRLSKYLTSHLQETPQAPRSLIQSIELDIVDANGRSLPSPRADEMLHEIENGISGAAIAAIMSIILAVSWAGSSNRPDHHILAIGYALHVEPNKRAAHNPLAGAKNIIPKL</sequence>